<protein>
    <submittedName>
        <fullName evidence="1">HPr-rel-A system PqqD family peptide chaperone</fullName>
    </submittedName>
</protein>
<gene>
    <name evidence="1" type="ORF">E2493_06630</name>
</gene>
<dbReference type="Proteomes" id="UP000298213">
    <property type="component" value="Unassembled WGS sequence"/>
</dbReference>
<dbReference type="InterPro" id="IPR027599">
    <property type="entry name" value="PqqD-rel_X"/>
</dbReference>
<keyword evidence="2" id="KW-1185">Reference proteome</keyword>
<reference evidence="1 2" key="1">
    <citation type="submission" date="2019-03" db="EMBL/GenBank/DDBJ databases">
        <title>Genome sequence of Sphingomonas sp. 17J27-24.</title>
        <authorList>
            <person name="Kim M."/>
            <person name="Maeng S."/>
            <person name="Sathiyaraj S."/>
        </authorList>
    </citation>
    <scope>NUCLEOTIDE SEQUENCE [LARGE SCALE GENOMIC DNA]</scope>
    <source>
        <strain evidence="1 2">17J27-24</strain>
    </source>
</reference>
<dbReference type="OrthoDB" id="7475313at2"/>
<proteinExistence type="predicted"/>
<accession>A0A4Y8ZVQ6</accession>
<comment type="caution">
    <text evidence="1">The sequence shown here is derived from an EMBL/GenBank/DDBJ whole genome shotgun (WGS) entry which is preliminary data.</text>
</comment>
<name>A0A4Y8ZVQ6_9SPHN</name>
<sequence length="86" mass="8689">MADPQALARNVALDGLTAIFHAPSGLTHLLAPPAPQILAALAGRPGSAEEVLARIAESFELEAANPADAIAARLAELEAVGLVAKT</sequence>
<dbReference type="EMBL" id="SPDV01000009">
    <property type="protein sequence ID" value="TFI59215.1"/>
    <property type="molecule type" value="Genomic_DNA"/>
</dbReference>
<dbReference type="NCBIfam" id="TIGR04353">
    <property type="entry name" value="PqqD_rel_X"/>
    <property type="match status" value="1"/>
</dbReference>
<evidence type="ECO:0000313" key="2">
    <source>
        <dbReference type="Proteomes" id="UP000298213"/>
    </source>
</evidence>
<evidence type="ECO:0000313" key="1">
    <source>
        <dbReference type="EMBL" id="TFI59215.1"/>
    </source>
</evidence>
<organism evidence="1 2">
    <name type="scientific">Sphingomonas parva</name>
    <dbReference type="NCBI Taxonomy" id="2555898"/>
    <lineage>
        <taxon>Bacteria</taxon>
        <taxon>Pseudomonadati</taxon>
        <taxon>Pseudomonadota</taxon>
        <taxon>Alphaproteobacteria</taxon>
        <taxon>Sphingomonadales</taxon>
        <taxon>Sphingomonadaceae</taxon>
        <taxon>Sphingomonas</taxon>
    </lineage>
</organism>
<dbReference type="AlphaFoldDB" id="A0A4Y8ZVQ6"/>